<keyword evidence="12 14" id="KW-0739">Sodium transport</keyword>
<protein>
    <submittedName>
        <fullName evidence="17">Acid-sensing ion channel 4</fullName>
    </submittedName>
</protein>
<evidence type="ECO:0000256" key="1">
    <source>
        <dbReference type="ARBA" id="ARBA00004651"/>
    </source>
</evidence>
<dbReference type="PhylomeDB" id="A0A091X996"/>
<dbReference type="FunFam" id="1.10.287.770:FF:000001">
    <property type="entry name" value="Acid-sensing ion channel subunit 1"/>
    <property type="match status" value="1"/>
</dbReference>
<evidence type="ECO:0000256" key="9">
    <source>
        <dbReference type="ARBA" id="ARBA00023136"/>
    </source>
</evidence>
<evidence type="ECO:0000256" key="5">
    <source>
        <dbReference type="ARBA" id="ARBA00022692"/>
    </source>
</evidence>
<organism evidence="17 18">
    <name type="scientific">Opisthocomus hoazin</name>
    <name type="common">Hoatzin</name>
    <name type="synonym">Phasianus hoazin</name>
    <dbReference type="NCBI Taxonomy" id="30419"/>
    <lineage>
        <taxon>Eukaryota</taxon>
        <taxon>Metazoa</taxon>
        <taxon>Chordata</taxon>
        <taxon>Craniata</taxon>
        <taxon>Vertebrata</taxon>
        <taxon>Euteleostomi</taxon>
        <taxon>Archelosauria</taxon>
        <taxon>Archosauria</taxon>
        <taxon>Dinosauria</taxon>
        <taxon>Saurischia</taxon>
        <taxon>Theropoda</taxon>
        <taxon>Coelurosauria</taxon>
        <taxon>Aves</taxon>
        <taxon>Neognathae</taxon>
        <taxon>Neoaves</taxon>
        <taxon>Opisthocomiformes</taxon>
        <taxon>Opisthocomidae</taxon>
        <taxon>Opisthocomus</taxon>
    </lineage>
</organism>
<evidence type="ECO:0000256" key="13">
    <source>
        <dbReference type="ARBA" id="ARBA00023303"/>
    </source>
</evidence>
<evidence type="ECO:0000256" key="14">
    <source>
        <dbReference type="RuleBase" id="RU000679"/>
    </source>
</evidence>
<evidence type="ECO:0000256" key="8">
    <source>
        <dbReference type="ARBA" id="ARBA00023065"/>
    </source>
</evidence>
<dbReference type="PANTHER" id="PTHR11690">
    <property type="entry name" value="AMILORIDE-SENSITIVE SODIUM CHANNEL-RELATED"/>
    <property type="match status" value="1"/>
</dbReference>
<evidence type="ECO:0000256" key="7">
    <source>
        <dbReference type="ARBA" id="ARBA00023053"/>
    </source>
</evidence>
<feature type="region of interest" description="Disordered" evidence="15">
    <location>
        <begin position="270"/>
        <end position="301"/>
    </location>
</feature>
<keyword evidence="7" id="KW-0915">Sodium</keyword>
<sequence length="499" mass="55800">HGFQHIFRHGRCTARTLLWLLAFLGSLALLVHAYAKCVGLYFQNPHNTQLEEETTRNKTFPAVTLCNINPARFWQLSGHDLYWAGEMLGLLDGAGRPLVLESAERSRLEALLGTLAMSKEEKSHPFDLEEFYGRVGHQLDLGEMLVHCMFGHDECNSSDFQVVYTRYGKCYTFNGDRRNPRVTRQGGMGNGLEIMLDIQQEEYLPIWRETNETSFEAGIRVQIHSQDEPPYIHQLGFGVSPGFQTFVSCQEQRGPPLPQPTLHPRATVPIPSAPRGHPCPTAFRGASQGRGAEAGQAPTPPASCFSAGNESICSPNVYIECADHTLDAAVEDSQERCSCPTPCNLTRYGKEISMVRIPNKGSARYLARKYNKNETYIRENFLVLDIFFEALNYEAIEQKKAYDLAGLLGDIGGQMGLFIGASILTILEILDYVYEVIRDRVSRVLRHSKPPLKKPSGSIATLGLEELKDQSPCETLGRHVEGAYNAGILPNHHHRHTYP</sequence>
<proteinExistence type="inferred from homology"/>
<keyword evidence="5 14" id="KW-0812">Transmembrane</keyword>
<comment type="subcellular location">
    <subcellularLocation>
        <location evidence="1">Cell membrane</location>
        <topology evidence="1">Multi-pass membrane protein</topology>
    </subcellularLocation>
</comment>
<dbReference type="PRINTS" id="PR01078">
    <property type="entry name" value="AMINACHANNEL"/>
</dbReference>
<keyword evidence="2 14" id="KW-0813">Transport</keyword>
<dbReference type="InterPro" id="IPR001873">
    <property type="entry name" value="ENaC"/>
</dbReference>
<keyword evidence="11" id="KW-0325">Glycoprotein</keyword>
<keyword evidence="8 14" id="KW-0406">Ion transport</keyword>
<dbReference type="EMBL" id="KK734655">
    <property type="protein sequence ID" value="KFR09911.1"/>
    <property type="molecule type" value="Genomic_DNA"/>
</dbReference>
<dbReference type="Gene3D" id="2.60.470.10">
    <property type="entry name" value="Acid-sensing ion channels like domains"/>
    <property type="match status" value="1"/>
</dbReference>
<dbReference type="PANTHER" id="PTHR11690:SF13">
    <property type="entry name" value="ACID-SENSING ION CHANNEL 4"/>
    <property type="match status" value="1"/>
</dbReference>
<dbReference type="Pfam" id="PF00858">
    <property type="entry name" value="ASC"/>
    <property type="match status" value="2"/>
</dbReference>
<evidence type="ECO:0000256" key="15">
    <source>
        <dbReference type="SAM" id="MobiDB-lite"/>
    </source>
</evidence>
<keyword evidence="4" id="KW-1003">Cell membrane</keyword>
<keyword evidence="9" id="KW-0472">Membrane</keyword>
<feature type="signal peptide" evidence="16">
    <location>
        <begin position="1"/>
        <end position="33"/>
    </location>
</feature>
<evidence type="ECO:0000256" key="3">
    <source>
        <dbReference type="ARBA" id="ARBA00022461"/>
    </source>
</evidence>
<evidence type="ECO:0000256" key="6">
    <source>
        <dbReference type="ARBA" id="ARBA00022989"/>
    </source>
</evidence>
<feature type="non-terminal residue" evidence="17">
    <location>
        <position position="1"/>
    </location>
</feature>
<evidence type="ECO:0000256" key="2">
    <source>
        <dbReference type="ARBA" id="ARBA00022448"/>
    </source>
</evidence>
<dbReference type="STRING" id="30419.A0A091X996"/>
<evidence type="ECO:0000256" key="16">
    <source>
        <dbReference type="SAM" id="SignalP"/>
    </source>
</evidence>
<dbReference type="AlphaFoldDB" id="A0A091X996"/>
<feature type="chain" id="PRO_5001883892" evidence="16">
    <location>
        <begin position="34"/>
        <end position="499"/>
    </location>
</feature>
<keyword evidence="16" id="KW-0732">Signal</keyword>
<evidence type="ECO:0000256" key="11">
    <source>
        <dbReference type="ARBA" id="ARBA00023180"/>
    </source>
</evidence>
<gene>
    <name evidence="17" type="ORF">N306_05779</name>
</gene>
<evidence type="ECO:0000256" key="10">
    <source>
        <dbReference type="ARBA" id="ARBA00023157"/>
    </source>
</evidence>
<dbReference type="GO" id="GO:0005886">
    <property type="term" value="C:plasma membrane"/>
    <property type="evidence" value="ECO:0007669"/>
    <property type="project" value="UniProtKB-SubCell"/>
</dbReference>
<dbReference type="Proteomes" id="UP000053605">
    <property type="component" value="Unassembled WGS sequence"/>
</dbReference>
<name>A0A091X996_OPIHO</name>
<comment type="similarity">
    <text evidence="14">Belongs to the amiloride-sensitive sodium channel (TC 1.A.6) family.</text>
</comment>
<evidence type="ECO:0000313" key="17">
    <source>
        <dbReference type="EMBL" id="KFR09911.1"/>
    </source>
</evidence>
<dbReference type="Gene3D" id="1.10.287.770">
    <property type="entry name" value="YojJ-like"/>
    <property type="match status" value="1"/>
</dbReference>
<evidence type="ECO:0000313" key="18">
    <source>
        <dbReference type="Proteomes" id="UP000053605"/>
    </source>
</evidence>
<feature type="non-terminal residue" evidence="17">
    <location>
        <position position="499"/>
    </location>
</feature>
<keyword evidence="6" id="KW-1133">Transmembrane helix</keyword>
<keyword evidence="10" id="KW-1015">Disulfide bond</keyword>
<reference evidence="17 18" key="1">
    <citation type="submission" date="2014-04" db="EMBL/GenBank/DDBJ databases">
        <title>Genome evolution of avian class.</title>
        <authorList>
            <person name="Zhang G."/>
            <person name="Li C."/>
        </authorList>
    </citation>
    <scope>NUCLEOTIDE SEQUENCE [LARGE SCALE GENOMIC DNA]</scope>
    <source>
        <strain evidence="17">BGI_N306</strain>
    </source>
</reference>
<keyword evidence="18" id="KW-1185">Reference proteome</keyword>
<dbReference type="GO" id="GO:0015280">
    <property type="term" value="F:ligand-gated sodium channel activity"/>
    <property type="evidence" value="ECO:0007669"/>
    <property type="project" value="TreeGrafter"/>
</dbReference>
<keyword evidence="13 14" id="KW-0407">Ion channel</keyword>
<evidence type="ECO:0000256" key="4">
    <source>
        <dbReference type="ARBA" id="ARBA00022475"/>
    </source>
</evidence>
<keyword evidence="3 14" id="KW-0894">Sodium channel</keyword>
<accession>A0A091X996</accession>
<evidence type="ECO:0000256" key="12">
    <source>
        <dbReference type="ARBA" id="ARBA00023201"/>
    </source>
</evidence>